<proteinExistence type="inferred from homology"/>
<evidence type="ECO:0000256" key="2">
    <source>
        <dbReference type="ARBA" id="ARBA00022679"/>
    </source>
</evidence>
<name>A0A1Y1XJL8_9FUNG</name>
<dbReference type="Proteomes" id="UP000193944">
    <property type="component" value="Unassembled WGS sequence"/>
</dbReference>
<comment type="caution">
    <text evidence="4">The sequence shown here is derived from an EMBL/GenBank/DDBJ whole genome shotgun (WGS) entry which is preliminary data.</text>
</comment>
<dbReference type="InterPro" id="IPR002213">
    <property type="entry name" value="UDP_glucos_trans"/>
</dbReference>
<dbReference type="FunFam" id="3.40.50.2000:FF:000072">
    <property type="entry name" value="Glycosyl transferase"/>
    <property type="match status" value="1"/>
</dbReference>
<dbReference type="SUPFAM" id="SSF53756">
    <property type="entry name" value="UDP-Glycosyltransferase/glycogen phosphorylase"/>
    <property type="match status" value="1"/>
</dbReference>
<keyword evidence="2 3" id="KW-0808">Transferase</keyword>
<dbReference type="STRING" id="1754192.A0A1Y1XJL8"/>
<keyword evidence="1 3" id="KW-0328">Glycosyltransferase</keyword>
<dbReference type="GO" id="GO:0008194">
    <property type="term" value="F:UDP-glycosyltransferase activity"/>
    <property type="evidence" value="ECO:0007669"/>
    <property type="project" value="InterPro"/>
</dbReference>
<evidence type="ECO:0000313" key="5">
    <source>
        <dbReference type="Proteomes" id="UP000193944"/>
    </source>
</evidence>
<dbReference type="PROSITE" id="PS00375">
    <property type="entry name" value="UDPGT"/>
    <property type="match status" value="1"/>
</dbReference>
<dbReference type="AlphaFoldDB" id="A0A1Y1XJL8"/>
<reference evidence="4 5" key="1">
    <citation type="submission" date="2016-08" db="EMBL/GenBank/DDBJ databases">
        <title>A Parts List for Fungal Cellulosomes Revealed by Comparative Genomics.</title>
        <authorList>
            <consortium name="DOE Joint Genome Institute"/>
            <person name="Haitjema C.H."/>
            <person name="Gilmore S.P."/>
            <person name="Henske J.K."/>
            <person name="Solomon K.V."/>
            <person name="De Groot R."/>
            <person name="Kuo A."/>
            <person name="Mondo S.J."/>
            <person name="Salamov A.A."/>
            <person name="Labutti K."/>
            <person name="Zhao Z."/>
            <person name="Chiniquy J."/>
            <person name="Barry K."/>
            <person name="Brewer H.M."/>
            <person name="Purvine S.O."/>
            <person name="Wright A.T."/>
            <person name="Boxma B."/>
            <person name="Van Alen T."/>
            <person name="Hackstein J.H."/>
            <person name="Baker S.E."/>
            <person name="Grigoriev I.V."/>
            <person name="O'Malley M.A."/>
        </authorList>
    </citation>
    <scope>NUCLEOTIDE SEQUENCE [LARGE SCALE GENOMIC DNA]</scope>
    <source>
        <strain evidence="4 5">S4</strain>
    </source>
</reference>
<dbReference type="PANTHER" id="PTHR48043">
    <property type="entry name" value="EG:EG0003.4 PROTEIN-RELATED"/>
    <property type="match status" value="1"/>
</dbReference>
<comment type="similarity">
    <text evidence="3">Belongs to the UDP-glycosyltransferase family.</text>
</comment>
<dbReference type="EMBL" id="MCFG01000028">
    <property type="protein sequence ID" value="ORX85935.1"/>
    <property type="molecule type" value="Genomic_DNA"/>
</dbReference>
<sequence>MTRILMINLPFDGHVNPTLPLAKALIARGNNVDYICSKQFKEKIEKTGANFIPYNSFPDIPTEKEKKKLSFQALYDTSISLKENNYDLLIYEMFFYPGIQVAKQLGIPSVRQFSQSAWSEETWKSASKVFKFSSFLIDTQVMGKKRIKSMQLPFDSMDDAIIHSKPNMNIVYIPESFQKCRESFNDTFYFVVPEQETKIMNEAVNIPYEEMKKPIIYISFGSILSDKSFYKKCLKIFGNKNLSVILNSGKVKPESLGDIPNNIYVYSFVPQVDVLNHTDVFITHCGMNSVNEAIKAGVPMICMPFINDQIENANQITNLKIGKRIHSFPSRTKEIEDTVQELLNNPIYKSNIEKIKNELHENSKWNEILENVEKLCFKNE</sequence>
<dbReference type="Pfam" id="PF00201">
    <property type="entry name" value="UDPGT"/>
    <property type="match status" value="1"/>
</dbReference>
<organism evidence="4 5">
    <name type="scientific">Anaeromyces robustus</name>
    <dbReference type="NCBI Taxonomy" id="1754192"/>
    <lineage>
        <taxon>Eukaryota</taxon>
        <taxon>Fungi</taxon>
        <taxon>Fungi incertae sedis</taxon>
        <taxon>Chytridiomycota</taxon>
        <taxon>Chytridiomycota incertae sedis</taxon>
        <taxon>Neocallimastigomycetes</taxon>
        <taxon>Neocallimastigales</taxon>
        <taxon>Neocallimastigaceae</taxon>
        <taxon>Anaeromyces</taxon>
    </lineage>
</organism>
<dbReference type="Gene3D" id="3.40.50.2000">
    <property type="entry name" value="Glycogen Phosphorylase B"/>
    <property type="match status" value="2"/>
</dbReference>
<reference evidence="4 5" key="2">
    <citation type="submission" date="2016-08" db="EMBL/GenBank/DDBJ databases">
        <title>Pervasive Adenine N6-methylation of Active Genes in Fungi.</title>
        <authorList>
            <consortium name="DOE Joint Genome Institute"/>
            <person name="Mondo S.J."/>
            <person name="Dannebaum R.O."/>
            <person name="Kuo R.C."/>
            <person name="Labutti K."/>
            <person name="Haridas S."/>
            <person name="Kuo A."/>
            <person name="Salamov A."/>
            <person name="Ahrendt S.R."/>
            <person name="Lipzen A."/>
            <person name="Sullivan W."/>
            <person name="Andreopoulos W.B."/>
            <person name="Clum A."/>
            <person name="Lindquist E."/>
            <person name="Daum C."/>
            <person name="Ramamoorthy G.K."/>
            <person name="Gryganskyi A."/>
            <person name="Culley D."/>
            <person name="Magnuson J.K."/>
            <person name="James T.Y."/>
            <person name="O'Malley M.A."/>
            <person name="Stajich J.E."/>
            <person name="Spatafora J.W."/>
            <person name="Visel A."/>
            <person name="Grigoriev I.V."/>
        </authorList>
    </citation>
    <scope>NUCLEOTIDE SEQUENCE [LARGE SCALE GENOMIC DNA]</scope>
    <source>
        <strain evidence="4 5">S4</strain>
    </source>
</reference>
<dbReference type="OrthoDB" id="2123474at2759"/>
<accession>A0A1Y1XJL8</accession>
<gene>
    <name evidence="4" type="ORF">BCR32DRAFT_290396</name>
</gene>
<dbReference type="CDD" id="cd03784">
    <property type="entry name" value="GT1_Gtf-like"/>
    <property type="match status" value="1"/>
</dbReference>
<evidence type="ECO:0000256" key="3">
    <source>
        <dbReference type="RuleBase" id="RU003718"/>
    </source>
</evidence>
<protein>
    <submittedName>
        <fullName evidence="4">UDP-Glycosyltransferase/glycogen phosphorylase</fullName>
    </submittedName>
</protein>
<keyword evidence="5" id="KW-1185">Reference proteome</keyword>
<dbReference type="PANTHER" id="PTHR48043:SF145">
    <property type="entry name" value="FI06409P-RELATED"/>
    <property type="match status" value="1"/>
</dbReference>
<dbReference type="InterPro" id="IPR050271">
    <property type="entry name" value="UDP-glycosyltransferase"/>
</dbReference>
<evidence type="ECO:0000313" key="4">
    <source>
        <dbReference type="EMBL" id="ORX85935.1"/>
    </source>
</evidence>
<dbReference type="InterPro" id="IPR035595">
    <property type="entry name" value="UDP_glycos_trans_CS"/>
</dbReference>
<evidence type="ECO:0000256" key="1">
    <source>
        <dbReference type="ARBA" id="ARBA00022676"/>
    </source>
</evidence>